<feature type="transmembrane region" description="Helical" evidence="1">
    <location>
        <begin position="36"/>
        <end position="60"/>
    </location>
</feature>
<keyword evidence="1" id="KW-0472">Membrane</keyword>
<accession>A0A3D9S8P8</accession>
<dbReference type="Proteomes" id="UP000256304">
    <property type="component" value="Unassembled WGS sequence"/>
</dbReference>
<dbReference type="RefSeq" id="WP_116189283.1">
    <property type="nucleotide sequence ID" value="NZ_QTTN01000012.1"/>
</dbReference>
<sequence length="92" mass="10902">MKKFLVITQIIYALSFLAWIFIWLMSFMVFDQGIALWNSLFFLVITIYPIVVVVCSALGWFQRNRRRKLAAVLNLVPMLWIIPFVVFLLTSW</sequence>
<feature type="transmembrane region" description="Helical" evidence="1">
    <location>
        <begin position="72"/>
        <end position="90"/>
    </location>
</feature>
<keyword evidence="1" id="KW-0812">Transmembrane</keyword>
<feature type="transmembrane region" description="Helical" evidence="1">
    <location>
        <begin position="12"/>
        <end position="30"/>
    </location>
</feature>
<protein>
    <submittedName>
        <fullName evidence="2">Uncharacterized protein</fullName>
    </submittedName>
</protein>
<dbReference type="EMBL" id="QTTN01000012">
    <property type="protein sequence ID" value="REE85290.1"/>
    <property type="molecule type" value="Genomic_DNA"/>
</dbReference>
<dbReference type="OrthoDB" id="2455375at2"/>
<comment type="caution">
    <text evidence="2">The sequence shown here is derived from an EMBL/GenBank/DDBJ whole genome shotgun (WGS) entry which is preliminary data.</text>
</comment>
<keyword evidence="1" id="KW-1133">Transmembrane helix</keyword>
<proteinExistence type="predicted"/>
<name>A0A3D9S8P8_9BACL</name>
<reference evidence="2 3" key="1">
    <citation type="submission" date="2018-08" db="EMBL/GenBank/DDBJ databases">
        <title>Genomic Encyclopedia of Type Strains, Phase III (KMG-III): the genomes of soil and plant-associated and newly described type strains.</title>
        <authorList>
            <person name="Whitman W."/>
        </authorList>
    </citation>
    <scope>NUCLEOTIDE SEQUENCE [LARGE SCALE GENOMIC DNA]</scope>
    <source>
        <strain evidence="2 3">CGMCC 1.10966</strain>
    </source>
</reference>
<evidence type="ECO:0000313" key="2">
    <source>
        <dbReference type="EMBL" id="REE85290.1"/>
    </source>
</evidence>
<organism evidence="2 3">
    <name type="scientific">Paenibacillus taihuensis</name>
    <dbReference type="NCBI Taxonomy" id="1156355"/>
    <lineage>
        <taxon>Bacteria</taxon>
        <taxon>Bacillati</taxon>
        <taxon>Bacillota</taxon>
        <taxon>Bacilli</taxon>
        <taxon>Bacillales</taxon>
        <taxon>Paenibacillaceae</taxon>
        <taxon>Paenibacillus</taxon>
    </lineage>
</organism>
<keyword evidence="3" id="KW-1185">Reference proteome</keyword>
<evidence type="ECO:0000256" key="1">
    <source>
        <dbReference type="SAM" id="Phobius"/>
    </source>
</evidence>
<evidence type="ECO:0000313" key="3">
    <source>
        <dbReference type="Proteomes" id="UP000256304"/>
    </source>
</evidence>
<gene>
    <name evidence="2" type="ORF">A8990_11219</name>
</gene>
<dbReference type="AlphaFoldDB" id="A0A3D9S8P8"/>